<evidence type="ECO:0000313" key="2">
    <source>
        <dbReference type="Proteomes" id="UP000032746"/>
    </source>
</evidence>
<accession>A0A0D5YNP7</accession>
<evidence type="ECO:0000313" key="1">
    <source>
        <dbReference type="EMBL" id="AKA33549.1"/>
    </source>
</evidence>
<dbReference type="PATRIC" id="fig|470.1314.peg.884"/>
<proteinExistence type="predicted"/>
<dbReference type="EMBL" id="CP008706">
    <property type="protein sequence ID" value="AKA33549.1"/>
    <property type="molecule type" value="Genomic_DNA"/>
</dbReference>
<reference evidence="2" key="2">
    <citation type="submission" date="2015-03" db="EMBL/GenBank/DDBJ databases">
        <authorList>
            <person name="Gallagher L.A."/>
            <person name="Hayden H.S."/>
            <person name="Weiss E.J."/>
            <person name="Hager K.R."/>
            <person name="Ramage E."/>
            <person name="Radey M.R."/>
            <person name="Bydalek R."/>
            <person name="Manoil C."/>
            <person name="Miller S.I."/>
            <person name="Brittnacher M.J."/>
        </authorList>
    </citation>
    <scope>NUCLEOTIDE SEQUENCE [LARGE SCALE GENOMIC DNA]</scope>
    <source>
        <strain evidence="2">AB5075-UW</strain>
    </source>
</reference>
<protein>
    <submittedName>
        <fullName evidence="1">Uncharacterized protein</fullName>
    </submittedName>
</protein>
<gene>
    <name evidence="1" type="ORF">ABUW_3884</name>
</gene>
<dbReference type="AlphaFoldDB" id="A0A0D5YNP7"/>
<sequence length="35" mass="4470">MRGFMSYPQVDWAWIFKFKMKFLNLNYRADFEFKN</sequence>
<name>A0A0D5YNP7_ACIBA</name>
<organism evidence="1 2">
    <name type="scientific">Acinetobacter baumannii</name>
    <dbReference type="NCBI Taxonomy" id="470"/>
    <lineage>
        <taxon>Bacteria</taxon>
        <taxon>Pseudomonadati</taxon>
        <taxon>Pseudomonadota</taxon>
        <taxon>Gammaproteobacteria</taxon>
        <taxon>Moraxellales</taxon>
        <taxon>Moraxellaceae</taxon>
        <taxon>Acinetobacter</taxon>
        <taxon>Acinetobacter calcoaceticus/baumannii complex</taxon>
    </lineage>
</organism>
<dbReference type="Proteomes" id="UP000032746">
    <property type="component" value="Chromosome"/>
</dbReference>
<reference evidence="1 2" key="1">
    <citation type="journal article" date="2015" name="J. Bacteriol.">
        <title>Resources for Genetic and Genomic Analysis of Emerging Pathogen Acinetobacter baumannii.</title>
        <authorList>
            <person name="Gallagher L.A."/>
            <person name="Ramage E."/>
            <person name="Weiss E.J."/>
            <person name="Radey M."/>
            <person name="Hayden H.S."/>
            <person name="Held K.G."/>
            <person name="Huse H.K."/>
            <person name="Zurawski D.V."/>
            <person name="Brittnacher M.J."/>
            <person name="Manoil C."/>
        </authorList>
    </citation>
    <scope>NUCLEOTIDE SEQUENCE [LARGE SCALE GENOMIC DNA]</scope>
    <source>
        <strain evidence="1 2">AB5075-UW</strain>
    </source>
</reference>